<reference evidence="1 2" key="1">
    <citation type="submission" date="2015-11" db="EMBL/GenBank/DDBJ databases">
        <title>Genome sequences of Lysobacter enzymogenes strain C3 and Lysobacter antibioticus ATCC 29479.</title>
        <authorList>
            <person name="Kobayashi D.Y."/>
        </authorList>
    </citation>
    <scope>NUCLEOTIDE SEQUENCE [LARGE SCALE GENOMIC DNA]</scope>
    <source>
        <strain evidence="1 2">C3</strain>
    </source>
</reference>
<dbReference type="STRING" id="69.GLE_3891"/>
<evidence type="ECO:0000313" key="1">
    <source>
        <dbReference type="EMBL" id="ALN59234.1"/>
    </source>
</evidence>
<dbReference type="AlphaFoldDB" id="A0A0S2DL32"/>
<dbReference type="EMBL" id="CP013140">
    <property type="protein sequence ID" value="ALN59234.1"/>
    <property type="molecule type" value="Genomic_DNA"/>
</dbReference>
<organism evidence="1 2">
    <name type="scientific">Lysobacter enzymogenes</name>
    <dbReference type="NCBI Taxonomy" id="69"/>
    <lineage>
        <taxon>Bacteria</taxon>
        <taxon>Pseudomonadati</taxon>
        <taxon>Pseudomonadota</taxon>
        <taxon>Gammaproteobacteria</taxon>
        <taxon>Lysobacterales</taxon>
        <taxon>Lysobacteraceae</taxon>
        <taxon>Lysobacter</taxon>
    </lineage>
</organism>
<accession>A0A0S2DL32</accession>
<protein>
    <submittedName>
        <fullName evidence="1">Uncharacterized protein</fullName>
    </submittedName>
</protein>
<gene>
    <name evidence="1" type="ORF">GLE_3891</name>
</gene>
<dbReference type="KEGG" id="lez:GLE_3891"/>
<name>A0A0S2DL32_LYSEN</name>
<dbReference type="Proteomes" id="UP000061569">
    <property type="component" value="Chromosome"/>
</dbReference>
<evidence type="ECO:0000313" key="2">
    <source>
        <dbReference type="Proteomes" id="UP000061569"/>
    </source>
</evidence>
<proteinExistence type="predicted"/>
<sequence length="60" mass="6423">MDSSKRIGIAAGRLERRGRVSSRFGVEKRGGSRMAPVSAVWRGRGLRRSYTGGGCGGRSL</sequence>